<gene>
    <name evidence="3" type="ORF">CQ12_02895</name>
</gene>
<evidence type="ECO:0000313" key="3">
    <source>
        <dbReference type="EMBL" id="KRR06133.1"/>
    </source>
</evidence>
<feature type="domain" description="Cupin type-2" evidence="2">
    <location>
        <begin position="51"/>
        <end position="124"/>
    </location>
</feature>
<accession>A0A0R3LK98</accession>
<protein>
    <submittedName>
        <fullName evidence="3">Cupin</fullName>
    </submittedName>
</protein>
<keyword evidence="1" id="KW-0732">Signal</keyword>
<dbReference type="PANTHER" id="PTHR38599:SF1">
    <property type="entry name" value="CUPIN DOMAIN PROTEIN (AFU_ORTHOLOGUE AFUA_3G13620)"/>
    <property type="match status" value="1"/>
</dbReference>
<dbReference type="AlphaFoldDB" id="A0A0R3LK98"/>
<name>A0A0R3LK98_9BRAD</name>
<feature type="chain" id="PRO_5006443144" evidence="1">
    <location>
        <begin position="20"/>
        <end position="147"/>
    </location>
</feature>
<dbReference type="Gene3D" id="2.60.120.10">
    <property type="entry name" value="Jelly Rolls"/>
    <property type="match status" value="1"/>
</dbReference>
<evidence type="ECO:0000259" key="2">
    <source>
        <dbReference type="Pfam" id="PF07883"/>
    </source>
</evidence>
<organism evidence="3 4">
    <name type="scientific">Bradyrhizobium jicamae</name>
    <dbReference type="NCBI Taxonomy" id="280332"/>
    <lineage>
        <taxon>Bacteria</taxon>
        <taxon>Pseudomonadati</taxon>
        <taxon>Pseudomonadota</taxon>
        <taxon>Alphaproteobacteria</taxon>
        <taxon>Hyphomicrobiales</taxon>
        <taxon>Nitrobacteraceae</taxon>
        <taxon>Bradyrhizobium</taxon>
    </lineage>
</organism>
<sequence>MKMRSILSAAYAAIAIAMAAPAAAHGIGETVTPHFSQSIPNIPGKSLVALVVDYTPGGASPSHIHAKSAFIFGYVLSGEIESQVNDGPRQVYRAGESFYETPGSRHPVSRNASKTRPARLLAVFVVDTDEKDLTTSVEQNSSSRSKK</sequence>
<dbReference type="PANTHER" id="PTHR38599">
    <property type="entry name" value="CUPIN DOMAIN PROTEIN (AFU_ORTHOLOGUE AFUA_3G13620)"/>
    <property type="match status" value="1"/>
</dbReference>
<dbReference type="InterPro" id="IPR014710">
    <property type="entry name" value="RmlC-like_jellyroll"/>
</dbReference>
<keyword evidence="4" id="KW-1185">Reference proteome</keyword>
<reference evidence="3 4" key="1">
    <citation type="submission" date="2014-03" db="EMBL/GenBank/DDBJ databases">
        <title>Bradyrhizobium valentinum sp. nov., isolated from effective nodules of Lupinus mariae-josephae, a lupine endemic of basic-lime soils in Eastern Spain.</title>
        <authorList>
            <person name="Duran D."/>
            <person name="Rey L."/>
            <person name="Navarro A."/>
            <person name="Busquets A."/>
            <person name="Imperial J."/>
            <person name="Ruiz-Argueso T."/>
        </authorList>
    </citation>
    <scope>NUCLEOTIDE SEQUENCE [LARGE SCALE GENOMIC DNA]</scope>
    <source>
        <strain evidence="3 4">PAC68</strain>
    </source>
</reference>
<dbReference type="SUPFAM" id="SSF51182">
    <property type="entry name" value="RmlC-like cupins"/>
    <property type="match status" value="1"/>
</dbReference>
<comment type="caution">
    <text evidence="3">The sequence shown here is derived from an EMBL/GenBank/DDBJ whole genome shotgun (WGS) entry which is preliminary data.</text>
</comment>
<dbReference type="EMBL" id="LLXZ01000120">
    <property type="protein sequence ID" value="KRR06133.1"/>
    <property type="molecule type" value="Genomic_DNA"/>
</dbReference>
<dbReference type="RefSeq" id="WP_057837119.1">
    <property type="nucleotide sequence ID" value="NZ_LLXZ01000120.1"/>
</dbReference>
<proteinExistence type="predicted"/>
<dbReference type="InterPro" id="IPR013096">
    <property type="entry name" value="Cupin_2"/>
</dbReference>
<dbReference type="Pfam" id="PF07883">
    <property type="entry name" value="Cupin_2"/>
    <property type="match status" value="1"/>
</dbReference>
<dbReference type="CDD" id="cd02234">
    <property type="entry name" value="cupin_BLR7677-like"/>
    <property type="match status" value="1"/>
</dbReference>
<dbReference type="InterPro" id="IPR011051">
    <property type="entry name" value="RmlC_Cupin_sf"/>
</dbReference>
<evidence type="ECO:0000313" key="4">
    <source>
        <dbReference type="Proteomes" id="UP000050863"/>
    </source>
</evidence>
<dbReference type="STRING" id="280332.CQ12_02895"/>
<evidence type="ECO:0000256" key="1">
    <source>
        <dbReference type="SAM" id="SignalP"/>
    </source>
</evidence>
<dbReference type="Proteomes" id="UP000050863">
    <property type="component" value="Unassembled WGS sequence"/>
</dbReference>
<feature type="signal peptide" evidence="1">
    <location>
        <begin position="1"/>
        <end position="19"/>
    </location>
</feature>